<dbReference type="Pfam" id="PF02705">
    <property type="entry name" value="K_trans"/>
    <property type="match status" value="1"/>
</dbReference>
<evidence type="ECO:0000256" key="5">
    <source>
        <dbReference type="ARBA" id="ARBA00022519"/>
    </source>
</evidence>
<keyword evidence="19" id="KW-1185">Reference proteome</keyword>
<dbReference type="InterPro" id="IPR003855">
    <property type="entry name" value="K+_transporter"/>
</dbReference>
<dbReference type="Pfam" id="PF22776">
    <property type="entry name" value="K_trans_C"/>
    <property type="match status" value="1"/>
</dbReference>
<keyword evidence="11 13" id="KW-0406">Ion transport</keyword>
<evidence type="ECO:0000256" key="8">
    <source>
        <dbReference type="ARBA" id="ARBA00022847"/>
    </source>
</evidence>
<feature type="transmembrane region" description="Helical" evidence="13">
    <location>
        <begin position="460"/>
        <end position="478"/>
    </location>
</feature>
<feature type="region of interest" description="Disordered" evidence="14">
    <location>
        <begin position="1"/>
        <end position="39"/>
    </location>
</feature>
<evidence type="ECO:0000256" key="7">
    <source>
        <dbReference type="ARBA" id="ARBA00022692"/>
    </source>
</evidence>
<dbReference type="EMBL" id="NNRM01000006">
    <property type="protein sequence ID" value="OYR30224.1"/>
    <property type="molecule type" value="Genomic_DNA"/>
</dbReference>
<evidence type="ECO:0000256" key="10">
    <source>
        <dbReference type="ARBA" id="ARBA00022989"/>
    </source>
</evidence>
<dbReference type="PANTHER" id="PTHR30540">
    <property type="entry name" value="OSMOTIC STRESS POTASSIUM TRANSPORTER"/>
    <property type="match status" value="1"/>
</dbReference>
<dbReference type="GO" id="GO:0015079">
    <property type="term" value="F:potassium ion transmembrane transporter activity"/>
    <property type="evidence" value="ECO:0007669"/>
    <property type="project" value="UniProtKB-UniRule"/>
</dbReference>
<feature type="transmembrane region" description="Helical" evidence="13">
    <location>
        <begin position="374"/>
        <end position="394"/>
    </location>
</feature>
<sequence length="659" mass="71745">MSSEQPDKNTPVAGDAQAGSQNTLPAGVSPENSIASEENDHSHDSMKMLVLGALGVVYGDIGTSPIYAFREALHAATSDGFLSRSDILGVVSLIFWALLLVVTVKYVIFVLRADNNGEGGILSLMALVRAALKGRPDIVLAAGICGAALFFGDAVITPAISVLSAVEGVQIVAPHMTPFVVPITVVILVVLFSIQKYGTGKVAIVFGPIMAVWFLALGASGLWHIFDDPTVMAALNPYYALRFLVVSPGVAFITVGAVFLAMTGAEALYADLGHFGRKPIVRAWLWIVFPCLLLNYFGQAAFVLSHGEAAALPFFQMMPDFALWPMVLLATAATVIASQAVISGAFSVARQAVQLNILPRLEIQHTSEKLHGQIYIPRVNLLLGLTVIILVLGFEKSNNLASAYGIAVTGNMLVTTGLLYFVMTRIWNWRVSRAAPLIAGFLVIDVMFFSANIIKVHDGGWASITFALILVVIMWTWVRGTRHLFQKTRKAEVPLDLIVEQMNKRPPTIVPGTAVFLTGDPKSAPTALMHSLKHYKVLHQNNVILTVVTASKPWVSSADRARVSQFNERFMQVTLTFGYMQQPNIPRALGLCRKLGWKFDIMTTSFFLSRRWLKASAHSGLPLWQDKLFILLARTASDATEYFQIPTGRVVEIGTQVNL</sequence>
<dbReference type="HAMAP" id="MF_01522">
    <property type="entry name" value="Kup"/>
    <property type="match status" value="1"/>
</dbReference>
<evidence type="ECO:0000259" key="16">
    <source>
        <dbReference type="Pfam" id="PF22776"/>
    </source>
</evidence>
<feature type="compositionally biased region" description="Polar residues" evidence="14">
    <location>
        <begin position="18"/>
        <end position="36"/>
    </location>
</feature>
<keyword evidence="3 13" id="KW-0813">Transport</keyword>
<dbReference type="KEGG" id="ops:A8A54_06435"/>
<feature type="transmembrane region" description="Helical" evidence="13">
    <location>
        <begin position="48"/>
        <end position="67"/>
    </location>
</feature>
<keyword evidence="6 13" id="KW-0633">Potassium transport</keyword>
<evidence type="ECO:0000313" key="20">
    <source>
        <dbReference type="Proteomes" id="UP000526233"/>
    </source>
</evidence>
<evidence type="ECO:0000256" key="13">
    <source>
        <dbReference type="HAMAP-Rule" id="MF_01522"/>
    </source>
</evidence>
<feature type="transmembrane region" description="Helical" evidence="13">
    <location>
        <begin position="238"/>
        <end position="262"/>
    </location>
</feature>
<comment type="catalytic activity">
    <reaction evidence="13">
        <text>K(+)(in) + H(+)(in) = K(+)(out) + H(+)(out)</text>
        <dbReference type="Rhea" id="RHEA:28490"/>
        <dbReference type="ChEBI" id="CHEBI:15378"/>
        <dbReference type="ChEBI" id="CHEBI:29103"/>
    </reaction>
</comment>
<dbReference type="Proteomes" id="UP000216188">
    <property type="component" value="Unassembled WGS sequence"/>
</dbReference>
<feature type="transmembrane region" description="Helical" evidence="13">
    <location>
        <begin position="138"/>
        <end position="160"/>
    </location>
</feature>
<reference evidence="18 19" key="1">
    <citation type="submission" date="2017-07" db="EMBL/GenBank/DDBJ databases">
        <title>Phylogenetic study on the rhizospheric bacterium Ochrobactrum sp. A44.</title>
        <authorList>
            <person name="Krzyzanowska D.M."/>
            <person name="Ossowicki A."/>
            <person name="Rajewska M."/>
            <person name="Maciag T."/>
            <person name="Kaczynski Z."/>
            <person name="Czerwicka M."/>
            <person name="Jafra S."/>
        </authorList>
    </citation>
    <scope>NUCLEOTIDE SEQUENCE [LARGE SCALE GENOMIC DNA]</scope>
    <source>
        <strain evidence="18 19">CCUG 30717</strain>
    </source>
</reference>
<keyword evidence="10 13" id="KW-1133">Transmembrane helix</keyword>
<evidence type="ECO:0000259" key="15">
    <source>
        <dbReference type="Pfam" id="PF02705"/>
    </source>
</evidence>
<evidence type="ECO:0000313" key="18">
    <source>
        <dbReference type="EMBL" id="OYR30224.1"/>
    </source>
</evidence>
<feature type="transmembrane region" description="Helical" evidence="13">
    <location>
        <begin position="434"/>
        <end position="454"/>
    </location>
</feature>
<evidence type="ECO:0000256" key="11">
    <source>
        <dbReference type="ARBA" id="ARBA00023065"/>
    </source>
</evidence>
<feature type="transmembrane region" description="Helical" evidence="13">
    <location>
        <begin position="172"/>
        <end position="192"/>
    </location>
</feature>
<feature type="transmembrane region" description="Helical" evidence="13">
    <location>
        <begin position="324"/>
        <end position="353"/>
    </location>
</feature>
<evidence type="ECO:0000256" key="3">
    <source>
        <dbReference type="ARBA" id="ARBA00022448"/>
    </source>
</evidence>
<comment type="similarity">
    <text evidence="2 13">Belongs to the HAK/KUP transporter (TC 2.A.72) family.</text>
</comment>
<evidence type="ECO:0000256" key="6">
    <source>
        <dbReference type="ARBA" id="ARBA00022538"/>
    </source>
</evidence>
<proteinExistence type="inferred from homology"/>
<evidence type="ECO:0000256" key="1">
    <source>
        <dbReference type="ARBA" id="ARBA00004141"/>
    </source>
</evidence>
<dbReference type="InterPro" id="IPR053952">
    <property type="entry name" value="K_trans_C"/>
</dbReference>
<protein>
    <recommendedName>
        <fullName evidence="13">Probable potassium transport system protein Kup</fullName>
    </recommendedName>
</protein>
<comment type="subcellular location">
    <subcellularLocation>
        <location evidence="13">Cell membrane</location>
        <topology evidence="13">Multi-pass membrane protein</topology>
    </subcellularLocation>
    <subcellularLocation>
        <location evidence="1">Membrane</location>
        <topology evidence="1">Multi-pass membrane protein</topology>
    </subcellularLocation>
</comment>
<keyword evidence="9 13" id="KW-0630">Potassium</keyword>
<dbReference type="PANTHER" id="PTHR30540:SF79">
    <property type="entry name" value="LOW AFFINITY POTASSIUM TRANSPORT SYSTEM PROTEIN KUP"/>
    <property type="match status" value="1"/>
</dbReference>
<evidence type="ECO:0000256" key="4">
    <source>
        <dbReference type="ARBA" id="ARBA00022475"/>
    </source>
</evidence>
<dbReference type="STRING" id="419475.A8A54_06435"/>
<dbReference type="GO" id="GO:0005886">
    <property type="term" value="C:plasma membrane"/>
    <property type="evidence" value="ECO:0007669"/>
    <property type="project" value="UniProtKB-SubCell"/>
</dbReference>
<gene>
    <name evidence="13 18" type="primary">kup</name>
    <name evidence="18" type="ORF">CEV34_0409</name>
    <name evidence="17" type="ORF">EHE22_18435</name>
</gene>
<dbReference type="InterPro" id="IPR053951">
    <property type="entry name" value="K_trans_N"/>
</dbReference>
<keyword evidence="12 13" id="KW-0472">Membrane</keyword>
<keyword evidence="4 13" id="KW-1003">Cell membrane</keyword>
<accession>A0A1A9FLL3</accession>
<keyword evidence="8 13" id="KW-0769">Symport</keyword>
<feature type="transmembrane region" description="Helical" evidence="13">
    <location>
        <begin position="87"/>
        <end position="108"/>
    </location>
</feature>
<feature type="domain" description="K+ potassium transporter C-terminal" evidence="16">
    <location>
        <begin position="511"/>
        <end position="659"/>
    </location>
</feature>
<evidence type="ECO:0000256" key="12">
    <source>
        <dbReference type="ARBA" id="ARBA00023136"/>
    </source>
</evidence>
<comment type="function">
    <text evidence="13">Transport of potassium into the cell. Likely operates as a K(+):H(+) symporter.</text>
</comment>
<evidence type="ECO:0000256" key="2">
    <source>
        <dbReference type="ARBA" id="ARBA00007019"/>
    </source>
</evidence>
<keyword evidence="7 13" id="KW-0812">Transmembrane</keyword>
<evidence type="ECO:0000256" key="9">
    <source>
        <dbReference type="ARBA" id="ARBA00022958"/>
    </source>
</evidence>
<dbReference type="EMBL" id="PKQI01000003">
    <property type="protein sequence ID" value="NNV22394.1"/>
    <property type="molecule type" value="Genomic_DNA"/>
</dbReference>
<dbReference type="Proteomes" id="UP000526233">
    <property type="component" value="Unassembled WGS sequence"/>
</dbReference>
<dbReference type="InterPro" id="IPR023051">
    <property type="entry name" value="Kup"/>
</dbReference>
<feature type="transmembrane region" description="Helical" evidence="13">
    <location>
        <begin position="400"/>
        <end position="422"/>
    </location>
</feature>
<feature type="transmembrane region" description="Helical" evidence="13">
    <location>
        <begin position="283"/>
        <end position="304"/>
    </location>
</feature>
<comment type="caution">
    <text evidence="17">The sequence shown here is derived from an EMBL/GenBank/DDBJ whole genome shotgun (WGS) entry which is preliminary data.</text>
</comment>
<reference evidence="17 20" key="2">
    <citation type="submission" date="2018-11" db="EMBL/GenBank/DDBJ databases">
        <title>Genome sequencing and analysis.</title>
        <authorList>
            <person name="Huang Y.-T."/>
        </authorList>
    </citation>
    <scope>NUCLEOTIDE SEQUENCE [LARGE SCALE GENOMIC DNA]</scope>
    <source>
        <strain evidence="17 20">SHIN</strain>
    </source>
</reference>
<dbReference type="GO" id="GO:0015293">
    <property type="term" value="F:symporter activity"/>
    <property type="evidence" value="ECO:0007669"/>
    <property type="project" value="UniProtKB-UniRule"/>
</dbReference>
<name>A0A1A9FLL3_9HYPH</name>
<keyword evidence="5" id="KW-0997">Cell inner membrane</keyword>
<organism evidence="17 20">
    <name type="scientific">Brucella pseudogrignonensis</name>
    <dbReference type="NCBI Taxonomy" id="419475"/>
    <lineage>
        <taxon>Bacteria</taxon>
        <taxon>Pseudomonadati</taxon>
        <taxon>Pseudomonadota</taxon>
        <taxon>Alphaproteobacteria</taxon>
        <taxon>Hyphomicrobiales</taxon>
        <taxon>Brucellaceae</taxon>
        <taxon>Brucella/Ochrobactrum group</taxon>
        <taxon>Brucella</taxon>
    </lineage>
</organism>
<dbReference type="AlphaFoldDB" id="A0A1A9FLL3"/>
<feature type="domain" description="K+ potassium transporter integral membrane" evidence="15">
    <location>
        <begin position="50"/>
        <end position="500"/>
    </location>
</feature>
<evidence type="ECO:0000256" key="14">
    <source>
        <dbReference type="SAM" id="MobiDB-lite"/>
    </source>
</evidence>
<feature type="transmembrane region" description="Helical" evidence="13">
    <location>
        <begin position="204"/>
        <end position="226"/>
    </location>
</feature>
<evidence type="ECO:0000313" key="19">
    <source>
        <dbReference type="Proteomes" id="UP000216188"/>
    </source>
</evidence>
<evidence type="ECO:0000313" key="17">
    <source>
        <dbReference type="EMBL" id="NNV22394.1"/>
    </source>
</evidence>
<dbReference type="OrthoDB" id="9805577at2"/>